<proteinExistence type="inferred from homology"/>
<gene>
    <name evidence="10" type="primary">8232941</name>
    <name evidence="9" type="ORF">Phum_PHUM505860</name>
</gene>
<feature type="compositionally biased region" description="Acidic residues" evidence="8">
    <location>
        <begin position="280"/>
        <end position="289"/>
    </location>
</feature>
<keyword evidence="11" id="KW-1185">Reference proteome</keyword>
<dbReference type="EMBL" id="DS235841">
    <property type="protein sequence ID" value="EEB18221.1"/>
    <property type="molecule type" value="Genomic_DNA"/>
</dbReference>
<dbReference type="GeneID" id="8232941"/>
<feature type="region of interest" description="Disordered" evidence="8">
    <location>
        <begin position="177"/>
        <end position="348"/>
    </location>
</feature>
<feature type="compositionally biased region" description="Acidic residues" evidence="8">
    <location>
        <begin position="252"/>
        <end position="262"/>
    </location>
</feature>
<feature type="compositionally biased region" description="Basic and acidic residues" evidence="8">
    <location>
        <begin position="129"/>
        <end position="145"/>
    </location>
</feature>
<dbReference type="CTD" id="8232941"/>
<evidence type="ECO:0000313" key="11">
    <source>
        <dbReference type="Proteomes" id="UP000009046"/>
    </source>
</evidence>
<evidence type="ECO:0000313" key="10">
    <source>
        <dbReference type="EnsemblMetazoa" id="PHUM505860-PA"/>
    </source>
</evidence>
<dbReference type="OrthoDB" id="445326at2759"/>
<evidence type="ECO:0000256" key="5">
    <source>
        <dbReference type="ARBA" id="ARBA00023274"/>
    </source>
</evidence>
<dbReference type="GO" id="GO:0006364">
    <property type="term" value="P:rRNA processing"/>
    <property type="evidence" value="ECO:0007669"/>
    <property type="project" value="UniProtKB-KW"/>
</dbReference>
<organism>
    <name type="scientific">Pediculus humanus subsp. corporis</name>
    <name type="common">Body louse</name>
    <dbReference type="NCBI Taxonomy" id="121224"/>
    <lineage>
        <taxon>Eukaryota</taxon>
        <taxon>Metazoa</taxon>
        <taxon>Ecdysozoa</taxon>
        <taxon>Arthropoda</taxon>
        <taxon>Hexapoda</taxon>
        <taxon>Insecta</taxon>
        <taxon>Pterygota</taxon>
        <taxon>Neoptera</taxon>
        <taxon>Paraneoptera</taxon>
        <taxon>Psocodea</taxon>
        <taxon>Troctomorpha</taxon>
        <taxon>Phthiraptera</taxon>
        <taxon>Anoplura</taxon>
        <taxon>Pediculidae</taxon>
        <taxon>Pediculus</taxon>
    </lineage>
</organism>
<dbReference type="STRING" id="121224.E0VXW5"/>
<feature type="compositionally biased region" description="Basic and acidic residues" evidence="8">
    <location>
        <begin position="540"/>
        <end position="561"/>
    </location>
</feature>
<dbReference type="HOGENOM" id="CLU_011271_3_0_1"/>
<dbReference type="RefSeq" id="XP_002430959.1">
    <property type="nucleotide sequence ID" value="XM_002430914.1"/>
</dbReference>
<comment type="similarity">
    <text evidence="6 7">Belongs to the MPP10 family.</text>
</comment>
<reference evidence="9" key="2">
    <citation type="submission" date="2007-04" db="EMBL/GenBank/DDBJ databases">
        <title>The genome of the human body louse.</title>
        <authorList>
            <consortium name="The Human Body Louse Genome Consortium"/>
            <person name="Kirkness E."/>
            <person name="Walenz B."/>
            <person name="Hass B."/>
            <person name="Bruggner R."/>
            <person name="Strausberg R."/>
        </authorList>
    </citation>
    <scope>NUCLEOTIDE SEQUENCE</scope>
    <source>
        <strain evidence="9">USDA</strain>
    </source>
</reference>
<feature type="region of interest" description="Disordered" evidence="8">
    <location>
        <begin position="113"/>
        <end position="145"/>
    </location>
</feature>
<dbReference type="InterPro" id="IPR012173">
    <property type="entry name" value="Mpp10"/>
</dbReference>
<protein>
    <recommendedName>
        <fullName evidence="7">U3 small nucleolar ribonucleoprotein protein MPP10</fullName>
    </recommendedName>
</protein>
<dbReference type="PIRSF" id="PIRSF017300">
    <property type="entry name" value="snoRNP_Mpp10"/>
    <property type="match status" value="1"/>
</dbReference>
<sequence length="662" mass="76637">MKLDELPIFLNQFEAATKKPEKYLSSQEDEAKNILSLTQELYDFGKKNEFPLKESEALEQLVTSNLDEEQIWQQIELQNNSIYDKLVNSLAHLLSKRDKLKFPIKNDKKISEKNNIKNGNKSDVNVNISDKEDHASTEDVKNKKQKKNLTDAKKLKKSSVVDDKFFKLHEMEEFLEKVEKGIDGKNKNKKKDSKSDDDDDDDDDEEDYDIDYFKESSDSDNDDDKENNPKYDDFFDQPDDDFKTGVKRPSNEDDNDDSDITDNENQNNKRKKVKFSLNDQEGEDSDFYDDNINNSNDIDDDDEEDDDDDDDKDADSLFNENDDEEETENDKNENATPSNFEARQERLKKRISNLEESALKEKPWQMKGEITADKRPQNSLLQEYVEFDLATRPAPVLTEKSTMRLEDIILQRIKDKAWDDVVRKIKPTEGELEYKKRIVLDQEKSKLSLAQIYEQEYLKQVENKAFDGSIDKPEVEPPEHQEIRGMLKSLFHKLDALSNFHFTPKQIVPEVKIVSNLPAISMEEVAPVATSDATMLAPEEVKAKSKGELIGKSERTTTDKKRERRQKKLKQKLKYKKLEEKTEEKLENANKNSLKNKQISDKLLQKITKSRNVTSVKPSSGKPIRSSAAFFSKLQDETSSTMSKKSLKLNEPKLVFFGGYFV</sequence>
<name>E0VXW5_PEDHC</name>
<dbReference type="OMA" id="HFAEDFG"/>
<reference evidence="9" key="1">
    <citation type="submission" date="2007-04" db="EMBL/GenBank/DDBJ databases">
        <title>Annotation of Pediculus humanus corporis strain USDA.</title>
        <authorList>
            <person name="Kirkness E."/>
            <person name="Hannick L."/>
            <person name="Hass B."/>
            <person name="Bruggner R."/>
            <person name="Lawson D."/>
            <person name="Bidwell S."/>
            <person name="Joardar V."/>
            <person name="Caler E."/>
            <person name="Walenz B."/>
            <person name="Inman J."/>
            <person name="Schobel S."/>
            <person name="Galinsky K."/>
            <person name="Amedeo P."/>
            <person name="Strausberg R."/>
        </authorList>
    </citation>
    <scope>NUCLEOTIDE SEQUENCE</scope>
    <source>
        <strain evidence="9">USDA</strain>
    </source>
</reference>
<keyword evidence="2 7" id="KW-0690">Ribosome biogenesis</keyword>
<dbReference type="Pfam" id="PF04006">
    <property type="entry name" value="Mpp10"/>
    <property type="match status" value="1"/>
</dbReference>
<evidence type="ECO:0000256" key="1">
    <source>
        <dbReference type="ARBA" id="ARBA00004604"/>
    </source>
</evidence>
<dbReference type="VEuPathDB" id="VectorBase:PHUM505860"/>
<feature type="region of interest" description="Disordered" evidence="8">
    <location>
        <begin position="540"/>
        <end position="570"/>
    </location>
</feature>
<evidence type="ECO:0000256" key="6">
    <source>
        <dbReference type="ARBA" id="ARBA00029455"/>
    </source>
</evidence>
<dbReference type="Proteomes" id="UP000009046">
    <property type="component" value="Unassembled WGS sequence"/>
</dbReference>
<evidence type="ECO:0000313" key="9">
    <source>
        <dbReference type="EMBL" id="EEB18221.1"/>
    </source>
</evidence>
<dbReference type="GO" id="GO:0032040">
    <property type="term" value="C:small-subunit processome"/>
    <property type="evidence" value="ECO:0007669"/>
    <property type="project" value="TreeGrafter"/>
</dbReference>
<evidence type="ECO:0000256" key="8">
    <source>
        <dbReference type="SAM" id="MobiDB-lite"/>
    </source>
</evidence>
<dbReference type="AlphaFoldDB" id="E0VXW5"/>
<evidence type="ECO:0000256" key="4">
    <source>
        <dbReference type="ARBA" id="ARBA00023242"/>
    </source>
</evidence>
<dbReference type="FunCoup" id="E0VXW5">
    <property type="interactions" value="1378"/>
</dbReference>
<comment type="function">
    <text evidence="7">Involved in nucleolar processing of pre-18S ribosomal RNA.</text>
</comment>
<keyword evidence="4 7" id="KW-0539">Nucleus</keyword>
<evidence type="ECO:0000256" key="2">
    <source>
        <dbReference type="ARBA" id="ARBA00022517"/>
    </source>
</evidence>
<dbReference type="EMBL" id="AAZO01006147">
    <property type="status" value="NOT_ANNOTATED_CDS"/>
    <property type="molecule type" value="Genomic_DNA"/>
</dbReference>
<dbReference type="eggNOG" id="KOG2600">
    <property type="taxonomic scope" value="Eukaryota"/>
</dbReference>
<dbReference type="PANTHER" id="PTHR17039:SF0">
    <property type="entry name" value="U3 SMALL NUCLEOLAR RIBONUCLEOPROTEIN PROTEIN MPP10"/>
    <property type="match status" value="1"/>
</dbReference>
<feature type="compositionally biased region" description="Acidic residues" evidence="8">
    <location>
        <begin position="297"/>
        <end position="313"/>
    </location>
</feature>
<comment type="subcellular location">
    <subcellularLocation>
        <location evidence="1 7">Nucleus</location>
        <location evidence="1 7">Nucleolus</location>
    </subcellularLocation>
</comment>
<keyword evidence="5 7" id="KW-0687">Ribonucleoprotein</keyword>
<evidence type="ECO:0000256" key="3">
    <source>
        <dbReference type="ARBA" id="ARBA00022552"/>
    </source>
</evidence>
<reference evidence="10" key="3">
    <citation type="submission" date="2020-05" db="UniProtKB">
        <authorList>
            <consortium name="EnsemblMetazoa"/>
        </authorList>
    </citation>
    <scope>IDENTIFICATION</scope>
    <source>
        <strain evidence="10">USDA</strain>
    </source>
</reference>
<feature type="compositionally biased region" description="Polar residues" evidence="8">
    <location>
        <begin position="116"/>
        <end position="128"/>
    </location>
</feature>
<evidence type="ECO:0000256" key="7">
    <source>
        <dbReference type="PIRNR" id="PIRNR017300"/>
    </source>
</evidence>
<keyword evidence="3 7" id="KW-0698">rRNA processing</keyword>
<dbReference type="PANTHER" id="PTHR17039">
    <property type="entry name" value="U3 SMALL NUCLEOLAR RIBONUCLEOPROTEIN PROTEIN MPP10"/>
    <property type="match status" value="1"/>
</dbReference>
<dbReference type="GO" id="GO:0034457">
    <property type="term" value="C:Mpp10 complex"/>
    <property type="evidence" value="ECO:0007669"/>
    <property type="project" value="UniProtKB-UniRule"/>
</dbReference>
<feature type="compositionally biased region" description="Acidic residues" evidence="8">
    <location>
        <begin position="195"/>
        <end position="210"/>
    </location>
</feature>
<dbReference type="EnsemblMetazoa" id="PHUM505860-RA">
    <property type="protein sequence ID" value="PHUM505860-PA"/>
    <property type="gene ID" value="PHUM505860"/>
</dbReference>
<dbReference type="KEGG" id="phu:Phum_PHUM505860"/>
<accession>E0VXW5</accession>
<dbReference type="GO" id="GO:0005732">
    <property type="term" value="C:sno(s)RNA-containing ribonucleoprotein complex"/>
    <property type="evidence" value="ECO:0007669"/>
    <property type="project" value="UniProtKB-UniRule"/>
</dbReference>
<feature type="compositionally biased region" description="Basic and acidic residues" evidence="8">
    <location>
        <begin position="177"/>
        <end position="186"/>
    </location>
</feature>